<feature type="region of interest" description="Disordered" evidence="1">
    <location>
        <begin position="1"/>
        <end position="76"/>
    </location>
</feature>
<comment type="caution">
    <text evidence="2">The sequence shown here is derived from an EMBL/GenBank/DDBJ whole genome shotgun (WGS) entry which is preliminary data.</text>
</comment>
<reference evidence="2 3" key="1">
    <citation type="journal article" date="2019" name="Int. J. Syst. Evol. Microbiol.">
        <title>The Global Catalogue of Microorganisms (GCM) 10K type strain sequencing project: providing services to taxonomists for standard genome sequencing and annotation.</title>
        <authorList>
            <consortium name="The Broad Institute Genomics Platform"/>
            <consortium name="The Broad Institute Genome Sequencing Center for Infectious Disease"/>
            <person name="Wu L."/>
            <person name="Ma J."/>
        </authorList>
    </citation>
    <scope>NUCLEOTIDE SEQUENCE [LARGE SCALE GENOMIC DNA]</scope>
    <source>
        <strain evidence="2 3">JCM 13581</strain>
    </source>
</reference>
<keyword evidence="3" id="KW-1185">Reference proteome</keyword>
<evidence type="ECO:0000313" key="3">
    <source>
        <dbReference type="Proteomes" id="UP001501303"/>
    </source>
</evidence>
<organism evidence="2 3">
    <name type="scientific">Streptomyces sodiiphilus</name>
    <dbReference type="NCBI Taxonomy" id="226217"/>
    <lineage>
        <taxon>Bacteria</taxon>
        <taxon>Bacillati</taxon>
        <taxon>Actinomycetota</taxon>
        <taxon>Actinomycetes</taxon>
        <taxon>Kitasatosporales</taxon>
        <taxon>Streptomycetaceae</taxon>
        <taxon>Streptomyces</taxon>
    </lineage>
</organism>
<proteinExistence type="predicted"/>
<name>A0ABN2NTF6_9ACTN</name>
<dbReference type="Proteomes" id="UP001501303">
    <property type="component" value="Unassembled WGS sequence"/>
</dbReference>
<sequence>MPPGLAAPAQRLSHHHHHGPPMTTPVSQPDSQKPPAPKPLRPGPVKALLRCGQCGDLTQRGEGHTCRKTGKQGAGR</sequence>
<evidence type="ECO:0000256" key="1">
    <source>
        <dbReference type="SAM" id="MobiDB-lite"/>
    </source>
</evidence>
<gene>
    <name evidence="2" type="ORF">GCM10009716_10150</name>
</gene>
<dbReference type="EMBL" id="BAAAMJ010000009">
    <property type="protein sequence ID" value="GAA1902253.1"/>
    <property type="molecule type" value="Genomic_DNA"/>
</dbReference>
<protein>
    <submittedName>
        <fullName evidence="2">Uncharacterized protein</fullName>
    </submittedName>
</protein>
<evidence type="ECO:0000313" key="2">
    <source>
        <dbReference type="EMBL" id="GAA1902253.1"/>
    </source>
</evidence>
<feature type="compositionally biased region" description="Pro residues" evidence="1">
    <location>
        <begin position="32"/>
        <end position="42"/>
    </location>
</feature>
<accession>A0ABN2NTF6</accession>